<keyword evidence="1" id="KW-0472">Membrane</keyword>
<evidence type="ECO:0000256" key="2">
    <source>
        <dbReference type="SAM" id="SignalP"/>
    </source>
</evidence>
<dbReference type="Proteomes" id="UP000785679">
    <property type="component" value="Unassembled WGS sequence"/>
</dbReference>
<dbReference type="EMBL" id="RRYP01009650">
    <property type="protein sequence ID" value="TNV78919.1"/>
    <property type="molecule type" value="Genomic_DNA"/>
</dbReference>
<proteinExistence type="predicted"/>
<gene>
    <name evidence="3" type="ORF">FGO68_gene1748</name>
</gene>
<feature type="chain" id="PRO_5035152637" description="Dickkopf N-terminal cysteine-rich domain-containing protein" evidence="2">
    <location>
        <begin position="23"/>
        <end position="458"/>
    </location>
</feature>
<keyword evidence="2" id="KW-0732">Signal</keyword>
<feature type="transmembrane region" description="Helical" evidence="1">
    <location>
        <begin position="437"/>
        <end position="456"/>
    </location>
</feature>
<keyword evidence="1" id="KW-1133">Transmembrane helix</keyword>
<evidence type="ECO:0000313" key="4">
    <source>
        <dbReference type="Proteomes" id="UP000785679"/>
    </source>
</evidence>
<keyword evidence="1" id="KW-0812">Transmembrane</keyword>
<evidence type="ECO:0000313" key="3">
    <source>
        <dbReference type="EMBL" id="TNV78919.1"/>
    </source>
</evidence>
<name>A0A8J8T1Q1_HALGN</name>
<comment type="caution">
    <text evidence="3">The sequence shown here is derived from an EMBL/GenBank/DDBJ whole genome shotgun (WGS) entry which is preliminary data.</text>
</comment>
<protein>
    <recommendedName>
        <fullName evidence="5">Dickkopf N-terminal cysteine-rich domain-containing protein</fullName>
    </recommendedName>
</protein>
<feature type="signal peptide" evidence="2">
    <location>
        <begin position="1"/>
        <end position="22"/>
    </location>
</feature>
<keyword evidence="4" id="KW-1185">Reference proteome</keyword>
<dbReference type="OrthoDB" id="10457841at2759"/>
<accession>A0A8J8T1Q1</accession>
<evidence type="ECO:0000256" key="1">
    <source>
        <dbReference type="SAM" id="Phobius"/>
    </source>
</evidence>
<evidence type="ECO:0008006" key="5">
    <source>
        <dbReference type="Google" id="ProtNLM"/>
    </source>
</evidence>
<sequence>MKQLSLSAAVVLLLYSSQPALSQNTTGVQICPQLSCDVKNTKLDENTCFTLVGQGPITLISGQMCYNEDTAKPSDIPKVCPFDLQSGNYGWLDEGLQAQTALDKLGGEKEDKSQIKYRKVKEYCVSVSAYSQLLNPGRDCGADHQCITQKCKEGQCFGLDENENCYQHSDCGPGFYCRMAINWPFRALCAGQKGAYEQCQNDYECKNEMYCWYASAADRQKNTTKCLPLYSQDDGTIFGWGKVSTATGNGVVTLSDYQQNGKYCASGLAYQMSDYQAKCTSMQTVTYKNVTLQAPYNCTPTDTQTKCHINFAVDDSDATYTSTGNRAYVEVPCKCSLGGSKATQGFCASVIGSSFYSDAVANLANVLSSSNCHTLDRSNMRAQKDQCGIGVASDNWRMAVDKMFNVTYWPYVQVSNAYNCISMFFSDSYYNLIRKNAMLIGATSVGLVVGIGALAVSL</sequence>
<organism evidence="3 4">
    <name type="scientific">Halteria grandinella</name>
    <dbReference type="NCBI Taxonomy" id="5974"/>
    <lineage>
        <taxon>Eukaryota</taxon>
        <taxon>Sar</taxon>
        <taxon>Alveolata</taxon>
        <taxon>Ciliophora</taxon>
        <taxon>Intramacronucleata</taxon>
        <taxon>Spirotrichea</taxon>
        <taxon>Stichotrichia</taxon>
        <taxon>Sporadotrichida</taxon>
        <taxon>Halteriidae</taxon>
        <taxon>Halteria</taxon>
    </lineage>
</organism>
<dbReference type="AlphaFoldDB" id="A0A8J8T1Q1"/>
<reference evidence="3" key="1">
    <citation type="submission" date="2019-06" db="EMBL/GenBank/DDBJ databases">
        <authorList>
            <person name="Zheng W."/>
        </authorList>
    </citation>
    <scope>NUCLEOTIDE SEQUENCE</scope>
    <source>
        <strain evidence="3">QDHG01</strain>
    </source>
</reference>